<proteinExistence type="predicted"/>
<evidence type="ECO:0000256" key="1">
    <source>
        <dbReference type="SAM" id="MobiDB-lite"/>
    </source>
</evidence>
<reference evidence="3" key="1">
    <citation type="submission" date="2025-08" db="UniProtKB">
        <authorList>
            <consortium name="RefSeq"/>
        </authorList>
    </citation>
    <scope>IDENTIFICATION</scope>
    <source>
        <tissue evidence="3">Whole organism</tissue>
    </source>
</reference>
<dbReference type="OrthoDB" id="10622446at2759"/>
<evidence type="ECO:0000313" key="2">
    <source>
        <dbReference type="Proteomes" id="UP000504606"/>
    </source>
</evidence>
<dbReference type="GeneID" id="113211547"/>
<feature type="compositionally biased region" description="Basic residues" evidence="1">
    <location>
        <begin position="483"/>
        <end position="496"/>
    </location>
</feature>
<feature type="compositionally biased region" description="Basic and acidic residues" evidence="1">
    <location>
        <begin position="393"/>
        <end position="418"/>
    </location>
</feature>
<feature type="region of interest" description="Disordered" evidence="1">
    <location>
        <begin position="202"/>
        <end position="230"/>
    </location>
</feature>
<keyword evidence="2" id="KW-1185">Reference proteome</keyword>
<name>A0A6J1SXY8_FRAOC</name>
<feature type="compositionally biased region" description="Low complexity" evidence="1">
    <location>
        <begin position="147"/>
        <end position="162"/>
    </location>
</feature>
<dbReference type="AlphaFoldDB" id="A0A6J1SXY8"/>
<feature type="compositionally biased region" description="Basic residues" evidence="1">
    <location>
        <begin position="217"/>
        <end position="230"/>
    </location>
</feature>
<accession>A0A6J1SXY8</accession>
<feature type="compositionally biased region" description="Polar residues" evidence="1">
    <location>
        <begin position="264"/>
        <end position="275"/>
    </location>
</feature>
<dbReference type="KEGG" id="foc:113211547"/>
<feature type="compositionally biased region" description="Basic and acidic residues" evidence="1">
    <location>
        <begin position="442"/>
        <end position="454"/>
    </location>
</feature>
<organism evidence="2 3">
    <name type="scientific">Frankliniella occidentalis</name>
    <name type="common">Western flower thrips</name>
    <name type="synonym">Euthrips occidentalis</name>
    <dbReference type="NCBI Taxonomy" id="133901"/>
    <lineage>
        <taxon>Eukaryota</taxon>
        <taxon>Metazoa</taxon>
        <taxon>Ecdysozoa</taxon>
        <taxon>Arthropoda</taxon>
        <taxon>Hexapoda</taxon>
        <taxon>Insecta</taxon>
        <taxon>Pterygota</taxon>
        <taxon>Neoptera</taxon>
        <taxon>Paraneoptera</taxon>
        <taxon>Thysanoptera</taxon>
        <taxon>Terebrantia</taxon>
        <taxon>Thripoidea</taxon>
        <taxon>Thripidae</taxon>
        <taxon>Frankliniella</taxon>
    </lineage>
</organism>
<feature type="region of interest" description="Disordered" evidence="1">
    <location>
        <begin position="257"/>
        <end position="276"/>
    </location>
</feature>
<feature type="region of interest" description="Disordered" evidence="1">
    <location>
        <begin position="348"/>
        <end position="496"/>
    </location>
</feature>
<feature type="region of interest" description="Disordered" evidence="1">
    <location>
        <begin position="116"/>
        <end position="162"/>
    </location>
</feature>
<gene>
    <name evidence="3" type="primary">LOC113211547</name>
</gene>
<protein>
    <submittedName>
        <fullName evidence="3">Uncharacterized protein LOC113211547 isoform X1</fullName>
    </submittedName>
</protein>
<evidence type="ECO:0000313" key="3">
    <source>
        <dbReference type="RefSeq" id="XP_026285732.1"/>
    </source>
</evidence>
<dbReference type="Proteomes" id="UP000504606">
    <property type="component" value="Unplaced"/>
</dbReference>
<dbReference type="RefSeq" id="XP_026285732.1">
    <property type="nucleotide sequence ID" value="XM_026429947.2"/>
</dbReference>
<sequence>MMDAKTRSKIIKTHDSADAKTATIEDTQGTYSDMCSSSDFPSSQECFSVGWDWSGQKSNKPSIRVIERPVHKRTKAVELIQCVKNRQFVRECDPEMFDASNFVDKLKSLAAGFKSGVPESTSPVASPPPSNRRQDLLVTPTALRKPTASSKSESSSNSTTTFATTSSLSFEGVKENLNDLLDDSLGADLLKCTQDLEQDYNQKELKTPSLPEVRLSSSKRKHRLSLSSKKNSKTVCRRINDVYEKQPVENQKTVLVHTEKSQDRQNNNKGGSSKNEIIFDDFDDAALLTLGELEEKVVKSKSMMPDKESIYNADISNSKNIPGSCNALEDDEFISPEILNMLDACEKKATQEKPGPSNSSFPAASEANRHQPSMSKKQVVPPCKSSSSKFLLHSKEHEKSCSKVRAEANSHHPSKREVAPLSAEGDHQGSSSKNLLDWIEEEHEKSMHKMRGEATNHQPPKKSLSRADAVLKCTPEEIEKKRQEARKRLQLKKRPR</sequence>